<sequence>MFIRPEATLRSLSSCAAFDPYTPRVWASYQQRIVRSSFKLLKERESSTRRKEHQQSYSYYYQHGKPHQAQTPGGLTK</sequence>
<feature type="region of interest" description="Disordered" evidence="1">
    <location>
        <begin position="43"/>
        <end position="77"/>
    </location>
</feature>
<comment type="caution">
    <text evidence="2">The sequence shown here is derived from an EMBL/GenBank/DDBJ whole genome shotgun (WGS) entry which is preliminary data.</text>
</comment>
<gene>
    <name evidence="2" type="ORF">J437_LFUL010735</name>
</gene>
<feature type="compositionally biased region" description="Polar residues" evidence="1">
    <location>
        <begin position="68"/>
        <end position="77"/>
    </location>
</feature>
<evidence type="ECO:0000256" key="1">
    <source>
        <dbReference type="SAM" id="MobiDB-lite"/>
    </source>
</evidence>
<evidence type="ECO:0000313" key="3">
    <source>
        <dbReference type="Proteomes" id="UP000792457"/>
    </source>
</evidence>
<dbReference type="AlphaFoldDB" id="A0A8K0KBA9"/>
<name>A0A8K0KBA9_LADFU</name>
<dbReference type="Proteomes" id="UP000792457">
    <property type="component" value="Unassembled WGS sequence"/>
</dbReference>
<organism evidence="2 3">
    <name type="scientific">Ladona fulva</name>
    <name type="common">Scarce chaser dragonfly</name>
    <name type="synonym">Libellula fulva</name>
    <dbReference type="NCBI Taxonomy" id="123851"/>
    <lineage>
        <taxon>Eukaryota</taxon>
        <taxon>Metazoa</taxon>
        <taxon>Ecdysozoa</taxon>
        <taxon>Arthropoda</taxon>
        <taxon>Hexapoda</taxon>
        <taxon>Insecta</taxon>
        <taxon>Pterygota</taxon>
        <taxon>Palaeoptera</taxon>
        <taxon>Odonata</taxon>
        <taxon>Epiprocta</taxon>
        <taxon>Anisoptera</taxon>
        <taxon>Libelluloidea</taxon>
        <taxon>Libellulidae</taxon>
        <taxon>Ladona</taxon>
    </lineage>
</organism>
<keyword evidence="3" id="KW-1185">Reference proteome</keyword>
<protein>
    <submittedName>
        <fullName evidence="2">Uncharacterized protein</fullName>
    </submittedName>
</protein>
<accession>A0A8K0KBA9</accession>
<evidence type="ECO:0000313" key="2">
    <source>
        <dbReference type="EMBL" id="KAG8231760.1"/>
    </source>
</evidence>
<proteinExistence type="predicted"/>
<reference evidence="2" key="1">
    <citation type="submission" date="2013-04" db="EMBL/GenBank/DDBJ databases">
        <authorList>
            <person name="Qu J."/>
            <person name="Murali S.C."/>
            <person name="Bandaranaike D."/>
            <person name="Bellair M."/>
            <person name="Blankenburg K."/>
            <person name="Chao H."/>
            <person name="Dinh H."/>
            <person name="Doddapaneni H."/>
            <person name="Downs B."/>
            <person name="Dugan-Rocha S."/>
            <person name="Elkadiri S."/>
            <person name="Gnanaolivu R.D."/>
            <person name="Hernandez B."/>
            <person name="Javaid M."/>
            <person name="Jayaseelan J.C."/>
            <person name="Lee S."/>
            <person name="Li M."/>
            <person name="Ming W."/>
            <person name="Munidasa M."/>
            <person name="Muniz J."/>
            <person name="Nguyen L."/>
            <person name="Ongeri F."/>
            <person name="Osuji N."/>
            <person name="Pu L.-L."/>
            <person name="Puazo M."/>
            <person name="Qu C."/>
            <person name="Quiroz J."/>
            <person name="Raj R."/>
            <person name="Weissenberger G."/>
            <person name="Xin Y."/>
            <person name="Zou X."/>
            <person name="Han Y."/>
            <person name="Richards S."/>
            <person name="Worley K."/>
            <person name="Muzny D."/>
            <person name="Gibbs R."/>
        </authorList>
    </citation>
    <scope>NUCLEOTIDE SEQUENCE</scope>
    <source>
        <strain evidence="2">Sampled in the wild</strain>
    </source>
</reference>
<reference evidence="2" key="2">
    <citation type="submission" date="2017-10" db="EMBL/GenBank/DDBJ databases">
        <title>Ladona fulva Genome sequencing and assembly.</title>
        <authorList>
            <person name="Murali S."/>
            <person name="Richards S."/>
            <person name="Bandaranaike D."/>
            <person name="Bellair M."/>
            <person name="Blankenburg K."/>
            <person name="Chao H."/>
            <person name="Dinh H."/>
            <person name="Doddapaneni H."/>
            <person name="Dugan-Rocha S."/>
            <person name="Elkadiri S."/>
            <person name="Gnanaolivu R."/>
            <person name="Hernandez B."/>
            <person name="Skinner E."/>
            <person name="Javaid M."/>
            <person name="Lee S."/>
            <person name="Li M."/>
            <person name="Ming W."/>
            <person name="Munidasa M."/>
            <person name="Muniz J."/>
            <person name="Nguyen L."/>
            <person name="Hughes D."/>
            <person name="Osuji N."/>
            <person name="Pu L.-L."/>
            <person name="Puazo M."/>
            <person name="Qu C."/>
            <person name="Quiroz J."/>
            <person name="Raj R."/>
            <person name="Weissenberger G."/>
            <person name="Xin Y."/>
            <person name="Zou X."/>
            <person name="Han Y."/>
            <person name="Worley K."/>
            <person name="Muzny D."/>
            <person name="Gibbs R."/>
        </authorList>
    </citation>
    <scope>NUCLEOTIDE SEQUENCE</scope>
    <source>
        <strain evidence="2">Sampled in the wild</strain>
    </source>
</reference>
<dbReference type="EMBL" id="KZ308573">
    <property type="protein sequence ID" value="KAG8231760.1"/>
    <property type="molecule type" value="Genomic_DNA"/>
</dbReference>